<gene>
    <name evidence="5" type="ORF">ES288_D04G203500v1</name>
</gene>
<dbReference type="EMBL" id="CM017704">
    <property type="protein sequence ID" value="TYG74704.1"/>
    <property type="molecule type" value="Genomic_DNA"/>
</dbReference>
<dbReference type="Pfam" id="PF12734">
    <property type="entry name" value="CYSTM"/>
    <property type="match status" value="1"/>
</dbReference>
<name>A0A5D2CZP6_GOSDA</name>
<feature type="domain" description="Cysteine-rich transmembrane" evidence="4">
    <location>
        <begin position="31"/>
        <end position="61"/>
    </location>
</feature>
<proteinExistence type="inferred from homology"/>
<evidence type="ECO:0000256" key="1">
    <source>
        <dbReference type="ARBA" id="ARBA00004370"/>
    </source>
</evidence>
<organism evidence="5 6">
    <name type="scientific">Gossypium darwinii</name>
    <name type="common">Darwin's cotton</name>
    <name type="synonym">Gossypium barbadense var. darwinii</name>
    <dbReference type="NCBI Taxonomy" id="34276"/>
    <lineage>
        <taxon>Eukaryota</taxon>
        <taxon>Viridiplantae</taxon>
        <taxon>Streptophyta</taxon>
        <taxon>Embryophyta</taxon>
        <taxon>Tracheophyta</taxon>
        <taxon>Spermatophyta</taxon>
        <taxon>Magnoliopsida</taxon>
        <taxon>eudicotyledons</taxon>
        <taxon>Gunneridae</taxon>
        <taxon>Pentapetalae</taxon>
        <taxon>rosids</taxon>
        <taxon>malvids</taxon>
        <taxon>Malvales</taxon>
        <taxon>Malvaceae</taxon>
        <taxon>Malvoideae</taxon>
        <taxon>Gossypium</taxon>
    </lineage>
</organism>
<dbReference type="GO" id="GO:0016020">
    <property type="term" value="C:membrane"/>
    <property type="evidence" value="ECO:0007669"/>
    <property type="project" value="UniProtKB-SubCell"/>
</dbReference>
<sequence length="90" mass="9194">MAGPKYPCPYPPLAYQGPPVVPPPPHYAAPPPPATAPPPRAGFLEGCIAALRCCYLIGECCGDSSIDTCCYLIGECCGDSSINAASGLPL</sequence>
<keyword evidence="3" id="KW-0472">Membrane</keyword>
<evidence type="ECO:0000313" key="5">
    <source>
        <dbReference type="EMBL" id="TYG74704.1"/>
    </source>
</evidence>
<evidence type="ECO:0000256" key="3">
    <source>
        <dbReference type="ARBA" id="ARBA00023136"/>
    </source>
</evidence>
<comment type="subcellular location">
    <subcellularLocation>
        <location evidence="1">Membrane</location>
    </subcellularLocation>
</comment>
<protein>
    <recommendedName>
        <fullName evidence="4">Cysteine-rich transmembrane domain-containing protein</fullName>
    </recommendedName>
</protein>
<reference evidence="5 6" key="1">
    <citation type="submission" date="2019-06" db="EMBL/GenBank/DDBJ databases">
        <title>WGS assembly of Gossypium darwinii.</title>
        <authorList>
            <person name="Chen Z.J."/>
            <person name="Sreedasyam A."/>
            <person name="Ando A."/>
            <person name="Song Q."/>
            <person name="De L."/>
            <person name="Hulse-Kemp A."/>
            <person name="Ding M."/>
            <person name="Ye W."/>
            <person name="Kirkbride R."/>
            <person name="Jenkins J."/>
            <person name="Plott C."/>
            <person name="Lovell J."/>
            <person name="Lin Y.-M."/>
            <person name="Vaughn R."/>
            <person name="Liu B."/>
            <person name="Li W."/>
            <person name="Simpson S."/>
            <person name="Scheffler B."/>
            <person name="Saski C."/>
            <person name="Grover C."/>
            <person name="Hu G."/>
            <person name="Conover J."/>
            <person name="Carlson J."/>
            <person name="Shu S."/>
            <person name="Boston L."/>
            <person name="Williams M."/>
            <person name="Peterson D."/>
            <person name="Mcgee K."/>
            <person name="Jones D."/>
            <person name="Wendel J."/>
            <person name="Stelly D."/>
            <person name="Grimwood J."/>
            <person name="Schmutz J."/>
        </authorList>
    </citation>
    <scope>NUCLEOTIDE SEQUENCE [LARGE SCALE GENOMIC DNA]</scope>
    <source>
        <strain evidence="5">1808015.09</strain>
    </source>
</reference>
<evidence type="ECO:0000313" key="6">
    <source>
        <dbReference type="Proteomes" id="UP000323506"/>
    </source>
</evidence>
<keyword evidence="6" id="KW-1185">Reference proteome</keyword>
<dbReference type="InterPro" id="IPR028144">
    <property type="entry name" value="CYSTM_dom"/>
</dbReference>
<accession>A0A5D2CZP6</accession>
<comment type="similarity">
    <text evidence="2">Belongs to the CYSTM1 family.</text>
</comment>
<dbReference type="AlphaFoldDB" id="A0A5D2CZP6"/>
<evidence type="ECO:0000259" key="4">
    <source>
        <dbReference type="Pfam" id="PF12734"/>
    </source>
</evidence>
<evidence type="ECO:0000256" key="2">
    <source>
        <dbReference type="ARBA" id="ARBA00009444"/>
    </source>
</evidence>
<dbReference type="Proteomes" id="UP000323506">
    <property type="component" value="Chromosome D04"/>
</dbReference>